<dbReference type="PANTHER" id="PTHR35788:SF1">
    <property type="entry name" value="EXPORTED PROTEIN"/>
    <property type="match status" value="1"/>
</dbReference>
<accession>A0A151AZ86</accession>
<dbReference type="SMART" id="SM01208">
    <property type="entry name" value="G5"/>
    <property type="match status" value="1"/>
</dbReference>
<dbReference type="RefSeq" id="WP_062281638.1">
    <property type="nucleotide sequence ID" value="NZ_LTBC01000002.1"/>
</dbReference>
<feature type="domain" description="G5" evidence="2">
    <location>
        <begin position="228"/>
        <end position="298"/>
    </location>
</feature>
<dbReference type="InterPro" id="IPR052913">
    <property type="entry name" value="Glycopeptide_resist_protein"/>
</dbReference>
<evidence type="ECO:0000259" key="2">
    <source>
        <dbReference type="SMART" id="SM01208"/>
    </source>
</evidence>
<dbReference type="OrthoDB" id="9797191at2"/>
<keyword evidence="4" id="KW-1185">Reference proteome</keyword>
<keyword evidence="1" id="KW-0732">Signal</keyword>
<organism evidence="3 4">
    <name type="scientific">Moorella mulderi DSM 14980</name>
    <dbReference type="NCBI Taxonomy" id="1122241"/>
    <lineage>
        <taxon>Bacteria</taxon>
        <taxon>Bacillati</taxon>
        <taxon>Bacillota</taxon>
        <taxon>Clostridia</taxon>
        <taxon>Neomoorellales</taxon>
        <taxon>Neomoorellaceae</taxon>
        <taxon>Neomoorella</taxon>
    </lineage>
</organism>
<protein>
    <submittedName>
        <fullName evidence="3">Vancomycin B-type resistance protein VanW</fullName>
    </submittedName>
</protein>
<gene>
    <name evidence="3" type="primary">vanW_1</name>
    <name evidence="3" type="ORF">MOMUL_07240</name>
</gene>
<dbReference type="Pfam" id="PF07501">
    <property type="entry name" value="G5"/>
    <property type="match status" value="1"/>
</dbReference>
<dbReference type="PANTHER" id="PTHR35788">
    <property type="entry name" value="EXPORTED PROTEIN-RELATED"/>
    <property type="match status" value="1"/>
</dbReference>
<dbReference type="EMBL" id="LTBC01000002">
    <property type="protein sequence ID" value="KYH32946.1"/>
    <property type="molecule type" value="Genomic_DNA"/>
</dbReference>
<dbReference type="PATRIC" id="fig|1122241.3.peg.762"/>
<evidence type="ECO:0000313" key="3">
    <source>
        <dbReference type="EMBL" id="KYH32946.1"/>
    </source>
</evidence>
<dbReference type="InterPro" id="IPR007391">
    <property type="entry name" value="Vancomycin_resist_VanW"/>
</dbReference>
<reference evidence="3 4" key="1">
    <citation type="submission" date="2016-02" db="EMBL/GenBank/DDBJ databases">
        <title>Genome sequence of Moorella mulderi DSM 14980.</title>
        <authorList>
            <person name="Poehlein A."/>
            <person name="Daniel R."/>
        </authorList>
    </citation>
    <scope>NUCLEOTIDE SEQUENCE [LARGE SCALE GENOMIC DNA]</scope>
    <source>
        <strain evidence="3 4">DSM 14980</strain>
    </source>
</reference>
<comment type="caution">
    <text evidence="3">The sequence shown here is derived from an EMBL/GenBank/DDBJ whole genome shotgun (WGS) entry which is preliminary data.</text>
</comment>
<sequence>MRIIYLILFIIAGLLLTWLWLDWSKGRQVIHSIPSGSSQYKTENVVSGNETLPWAGNREVEELLRKYDTPVLMASYHASLPDPILWEAYNVALAADRLAGTVLKPGEIFSQNKLLGPYTKARGYRDGPMFAGNKIIPSEGGGVCKIASVLYNVAILANLEIIERYPHSLTVPYVPPGQDATVAYGTYDFRFRNNTTSPLVIWADTYGDTLYIAFYGREKPPRVTWHHEILGKTESWTEYKYNPSLPPGTEKVIFPGQDGITVRSWVTIEQPNGKIIRKDLGISRYQASPCLVERGPLIKK</sequence>
<dbReference type="InterPro" id="IPR011098">
    <property type="entry name" value="G5_dom"/>
</dbReference>
<name>A0A151AZ86_9FIRM</name>
<dbReference type="Proteomes" id="UP000075670">
    <property type="component" value="Unassembled WGS sequence"/>
</dbReference>
<evidence type="ECO:0000313" key="4">
    <source>
        <dbReference type="Proteomes" id="UP000075670"/>
    </source>
</evidence>
<dbReference type="Pfam" id="PF04294">
    <property type="entry name" value="VanW"/>
    <property type="match status" value="1"/>
</dbReference>
<evidence type="ECO:0000256" key="1">
    <source>
        <dbReference type="ARBA" id="ARBA00022729"/>
    </source>
</evidence>
<dbReference type="Gene3D" id="2.20.230.10">
    <property type="entry name" value="Resuscitation-promoting factor rpfb"/>
    <property type="match status" value="1"/>
</dbReference>
<dbReference type="AlphaFoldDB" id="A0A151AZ86"/>
<proteinExistence type="predicted"/>